<evidence type="ECO:0000313" key="2">
    <source>
        <dbReference type="Proteomes" id="UP000029121"/>
    </source>
</evidence>
<protein>
    <submittedName>
        <fullName evidence="1">Uncharacterized protein</fullName>
    </submittedName>
</protein>
<keyword evidence="2" id="KW-1185">Reference proteome</keyword>
<evidence type="ECO:0000313" key="1">
    <source>
        <dbReference type="EMBL" id="EOA31786.1"/>
    </source>
</evidence>
<name>R0G8D7_9BRAS</name>
<sequence length="88" mass="10370">MALTQDYVVVYPDHLALKPCYLILEMPRTYMVSYIHVGLNLKFGPFGMSELVFSKGLWFCPRWIFSIFHMIRFVGGTLFDRIVKFLDE</sequence>
<proteinExistence type="predicted"/>
<dbReference type="EMBL" id="KB870807">
    <property type="protein sequence ID" value="EOA31786.1"/>
    <property type="molecule type" value="Genomic_DNA"/>
</dbReference>
<organism evidence="1 2">
    <name type="scientific">Capsella rubella</name>
    <dbReference type="NCBI Taxonomy" id="81985"/>
    <lineage>
        <taxon>Eukaryota</taxon>
        <taxon>Viridiplantae</taxon>
        <taxon>Streptophyta</taxon>
        <taxon>Embryophyta</taxon>
        <taxon>Tracheophyta</taxon>
        <taxon>Spermatophyta</taxon>
        <taxon>Magnoliopsida</taxon>
        <taxon>eudicotyledons</taxon>
        <taxon>Gunneridae</taxon>
        <taxon>Pentapetalae</taxon>
        <taxon>rosids</taxon>
        <taxon>malvids</taxon>
        <taxon>Brassicales</taxon>
        <taxon>Brassicaceae</taxon>
        <taxon>Camelineae</taxon>
        <taxon>Capsella</taxon>
    </lineage>
</organism>
<dbReference type="Proteomes" id="UP000029121">
    <property type="component" value="Unassembled WGS sequence"/>
</dbReference>
<gene>
    <name evidence="1" type="ORF">CARUB_v10015008mg</name>
</gene>
<dbReference type="AlphaFoldDB" id="R0G8D7"/>
<accession>R0G8D7</accession>
<reference evidence="2" key="1">
    <citation type="journal article" date="2013" name="Nat. Genet.">
        <title>The Capsella rubella genome and the genomic consequences of rapid mating system evolution.</title>
        <authorList>
            <person name="Slotte T."/>
            <person name="Hazzouri K.M."/>
            <person name="Agren J.A."/>
            <person name="Koenig D."/>
            <person name="Maumus F."/>
            <person name="Guo Y.L."/>
            <person name="Steige K."/>
            <person name="Platts A.E."/>
            <person name="Escobar J.S."/>
            <person name="Newman L.K."/>
            <person name="Wang W."/>
            <person name="Mandakova T."/>
            <person name="Vello E."/>
            <person name="Smith L.M."/>
            <person name="Henz S.R."/>
            <person name="Steffen J."/>
            <person name="Takuno S."/>
            <person name="Brandvain Y."/>
            <person name="Coop G."/>
            <person name="Andolfatto P."/>
            <person name="Hu T.T."/>
            <person name="Blanchette M."/>
            <person name="Clark R.M."/>
            <person name="Quesneville H."/>
            <person name="Nordborg M."/>
            <person name="Gaut B.S."/>
            <person name="Lysak M.A."/>
            <person name="Jenkins J."/>
            <person name="Grimwood J."/>
            <person name="Chapman J."/>
            <person name="Prochnik S."/>
            <person name="Shu S."/>
            <person name="Rokhsar D."/>
            <person name="Schmutz J."/>
            <person name="Weigel D."/>
            <person name="Wright S.I."/>
        </authorList>
    </citation>
    <scope>NUCLEOTIDE SEQUENCE [LARGE SCALE GENOMIC DNA]</scope>
    <source>
        <strain evidence="2">cv. Monte Gargano</strain>
    </source>
</reference>